<dbReference type="AlphaFoldDB" id="A0A0U2RID5"/>
<dbReference type="PANTHER" id="PTHR43065:SF16">
    <property type="entry name" value="SENSORY HISTIDINE KINASE_PHOSPHATASE NTRB"/>
    <property type="match status" value="1"/>
</dbReference>
<dbReference type="PRINTS" id="PR00344">
    <property type="entry name" value="BCTRLSENSOR"/>
</dbReference>
<dbReference type="SUPFAM" id="SSF55785">
    <property type="entry name" value="PYP-like sensor domain (PAS domain)"/>
    <property type="match status" value="1"/>
</dbReference>
<dbReference type="SUPFAM" id="SSF55874">
    <property type="entry name" value="ATPase domain of HSP90 chaperone/DNA topoisomerase II/histidine kinase"/>
    <property type="match status" value="1"/>
</dbReference>
<dbReference type="GO" id="GO:0006355">
    <property type="term" value="P:regulation of DNA-templated transcription"/>
    <property type="evidence" value="ECO:0007669"/>
    <property type="project" value="InterPro"/>
</dbReference>
<evidence type="ECO:0000313" key="17">
    <source>
        <dbReference type="Proteomes" id="UP000068447"/>
    </source>
</evidence>
<dbReference type="GO" id="GO:0000155">
    <property type="term" value="F:phosphorelay sensor kinase activity"/>
    <property type="evidence" value="ECO:0007669"/>
    <property type="project" value="InterPro"/>
</dbReference>
<name>A0A0U2RID5_9ALTE</name>
<dbReference type="InterPro" id="IPR003594">
    <property type="entry name" value="HATPase_dom"/>
</dbReference>
<evidence type="ECO:0000256" key="7">
    <source>
        <dbReference type="ARBA" id="ARBA00022801"/>
    </source>
</evidence>
<keyword evidence="8" id="KW-0067">ATP-binding</keyword>
<gene>
    <name evidence="16" type="primary">glnL</name>
    <name evidence="16" type="ORF">AT746_00860</name>
</gene>
<dbReference type="EC" id="2.7.13.3" evidence="2"/>
<dbReference type="OrthoDB" id="9789238at2"/>
<evidence type="ECO:0000256" key="10">
    <source>
        <dbReference type="ARBA" id="ARBA00023231"/>
    </source>
</evidence>
<sequence>MTTWSAQNLVSNLSVGILVVDESLKVCFANAAAESFFEQSCNQLQGQPLNKILLYSSLETARLQKAIRYRDSFSDGEVQLTFADGRHSLAEITATSIEKEGNSYLLLEIKQIDNLKRISQENQQWAQQQAARDLVRGLAHEIKNPLGGLRGAAQLLEKELADDELREYTGLIIEQSDRLRNLVDRLLGPNQPPRFRWHNLHKVLEKIRTLLSLDDIADIELYRDYDPSIPEVWIDDEKIQQAVLNIARNAVQALKGKGRIDFITRIERQVTIHGKRYPLCARIRIIDNGPGIPEQLKDTLFYPMTTGNQDGTGLGLSIAQTLIDHHRGKIEVDSWPGHTEFTIYLPIDKKEPA</sequence>
<evidence type="ECO:0000256" key="13">
    <source>
        <dbReference type="ARBA" id="ARBA00042313"/>
    </source>
</evidence>
<evidence type="ECO:0000256" key="8">
    <source>
        <dbReference type="ARBA" id="ARBA00022840"/>
    </source>
</evidence>
<dbReference type="Gene3D" id="3.30.450.20">
    <property type="entry name" value="PAS domain"/>
    <property type="match status" value="1"/>
</dbReference>
<evidence type="ECO:0000256" key="1">
    <source>
        <dbReference type="ARBA" id="ARBA00000085"/>
    </source>
</evidence>
<dbReference type="PROSITE" id="PS50109">
    <property type="entry name" value="HIS_KIN"/>
    <property type="match status" value="1"/>
</dbReference>
<dbReference type="InterPro" id="IPR035965">
    <property type="entry name" value="PAS-like_dom_sf"/>
</dbReference>
<keyword evidence="10" id="KW-0535">Nitrogen fixation</keyword>
<dbReference type="CDD" id="cd00082">
    <property type="entry name" value="HisKA"/>
    <property type="match status" value="1"/>
</dbReference>
<comment type="function">
    <text evidence="11">Member of the two-component regulatory system NtrB/NtrC, which controls expression of the nitrogen-regulated (ntr) genes in response to nitrogen limitation. Under conditions of nitrogen limitation, NtrB autophosphorylates and transfers the phosphoryl group to NtrC. In the presence of nitrogen, acts as a phosphatase that dephosphorylates and inactivates NtrC.</text>
</comment>
<dbReference type="RefSeq" id="WP_062475110.1">
    <property type="nucleotide sequence ID" value="NZ_CP013650.1"/>
</dbReference>
<dbReference type="KEGG" id="lal:AT746_00860"/>
<proteinExistence type="predicted"/>
<dbReference type="Gene3D" id="3.30.565.10">
    <property type="entry name" value="Histidine kinase-like ATPase, C-terminal domain"/>
    <property type="match status" value="1"/>
</dbReference>
<dbReference type="SUPFAM" id="SSF47384">
    <property type="entry name" value="Homodimeric domain of signal transducing histidine kinase"/>
    <property type="match status" value="1"/>
</dbReference>
<evidence type="ECO:0000256" key="11">
    <source>
        <dbReference type="ARBA" id="ARBA00037696"/>
    </source>
</evidence>
<dbReference type="GO" id="GO:0005524">
    <property type="term" value="F:ATP binding"/>
    <property type="evidence" value="ECO:0007669"/>
    <property type="project" value="UniProtKB-KW"/>
</dbReference>
<dbReference type="Pfam" id="PF00512">
    <property type="entry name" value="HisKA"/>
    <property type="match status" value="1"/>
</dbReference>
<dbReference type="NCBIfam" id="NF008293">
    <property type="entry name" value="PRK11073.1"/>
    <property type="match status" value="1"/>
</dbReference>
<accession>A0A0U2RID5</accession>
<dbReference type="GO" id="GO:0016787">
    <property type="term" value="F:hydrolase activity"/>
    <property type="evidence" value="ECO:0007669"/>
    <property type="project" value="UniProtKB-KW"/>
</dbReference>
<dbReference type="Gene3D" id="1.10.287.130">
    <property type="match status" value="1"/>
</dbReference>
<protein>
    <recommendedName>
        <fullName evidence="12">Sensory histidine kinase/phosphatase NtrB</fullName>
        <ecNumber evidence="2">2.7.13.3</ecNumber>
    </recommendedName>
    <alternativeName>
        <fullName evidence="13">Nitrogen regulation protein NR(II)</fullName>
    </alternativeName>
    <alternativeName>
        <fullName evidence="14">Nitrogen regulator II</fullName>
    </alternativeName>
</protein>
<reference evidence="16 17" key="1">
    <citation type="submission" date="2015-12" db="EMBL/GenBank/DDBJ databases">
        <title>Complete genome of Lacimicrobium alkaliphilum KCTC 32984.</title>
        <authorList>
            <person name="Kim S.-G."/>
            <person name="Lee Y.-J."/>
        </authorList>
    </citation>
    <scope>NUCLEOTIDE SEQUENCE [LARGE SCALE GENOMIC DNA]</scope>
    <source>
        <strain evidence="16 17">YelD216</strain>
    </source>
</reference>
<dbReference type="InterPro" id="IPR013767">
    <property type="entry name" value="PAS_fold"/>
</dbReference>
<dbReference type="EMBL" id="CP013650">
    <property type="protein sequence ID" value="ALS96970.1"/>
    <property type="molecule type" value="Genomic_DNA"/>
</dbReference>
<comment type="catalytic activity">
    <reaction evidence="1">
        <text>ATP + protein L-histidine = ADP + protein N-phospho-L-histidine.</text>
        <dbReference type="EC" id="2.7.13.3"/>
    </reaction>
</comment>
<dbReference type="InterPro" id="IPR003661">
    <property type="entry name" value="HisK_dim/P_dom"/>
</dbReference>
<dbReference type="Pfam" id="PF00989">
    <property type="entry name" value="PAS"/>
    <property type="match status" value="1"/>
</dbReference>
<dbReference type="SMART" id="SM00387">
    <property type="entry name" value="HATPase_c"/>
    <property type="match status" value="1"/>
</dbReference>
<evidence type="ECO:0000256" key="9">
    <source>
        <dbReference type="ARBA" id="ARBA00023012"/>
    </source>
</evidence>
<dbReference type="SMART" id="SM00388">
    <property type="entry name" value="HisKA"/>
    <property type="match status" value="1"/>
</dbReference>
<evidence type="ECO:0000313" key="16">
    <source>
        <dbReference type="EMBL" id="ALS96970.1"/>
    </source>
</evidence>
<keyword evidence="5" id="KW-0547">Nucleotide-binding</keyword>
<keyword evidence="4" id="KW-0808">Transferase</keyword>
<dbReference type="NCBIfam" id="TIGR00229">
    <property type="entry name" value="sensory_box"/>
    <property type="match status" value="1"/>
</dbReference>
<dbReference type="STRING" id="1526571.AT746_00860"/>
<evidence type="ECO:0000256" key="4">
    <source>
        <dbReference type="ARBA" id="ARBA00022679"/>
    </source>
</evidence>
<keyword evidence="7" id="KW-0378">Hydrolase</keyword>
<dbReference type="InterPro" id="IPR005467">
    <property type="entry name" value="His_kinase_dom"/>
</dbReference>
<evidence type="ECO:0000256" key="5">
    <source>
        <dbReference type="ARBA" id="ARBA00022741"/>
    </source>
</evidence>
<keyword evidence="6 16" id="KW-0418">Kinase</keyword>
<evidence type="ECO:0000256" key="12">
    <source>
        <dbReference type="ARBA" id="ARBA00039567"/>
    </source>
</evidence>
<dbReference type="CDD" id="cd00130">
    <property type="entry name" value="PAS"/>
    <property type="match status" value="1"/>
</dbReference>
<evidence type="ECO:0000256" key="2">
    <source>
        <dbReference type="ARBA" id="ARBA00012438"/>
    </source>
</evidence>
<keyword evidence="17" id="KW-1185">Reference proteome</keyword>
<dbReference type="InterPro" id="IPR004358">
    <property type="entry name" value="Sig_transdc_His_kin-like_C"/>
</dbReference>
<evidence type="ECO:0000256" key="3">
    <source>
        <dbReference type="ARBA" id="ARBA00022553"/>
    </source>
</evidence>
<dbReference type="InterPro" id="IPR000014">
    <property type="entry name" value="PAS"/>
</dbReference>
<dbReference type="PANTHER" id="PTHR43065">
    <property type="entry name" value="SENSOR HISTIDINE KINASE"/>
    <property type="match status" value="1"/>
</dbReference>
<dbReference type="Pfam" id="PF02518">
    <property type="entry name" value="HATPase_c"/>
    <property type="match status" value="1"/>
</dbReference>
<evidence type="ECO:0000259" key="15">
    <source>
        <dbReference type="PROSITE" id="PS50109"/>
    </source>
</evidence>
<dbReference type="InterPro" id="IPR036890">
    <property type="entry name" value="HATPase_C_sf"/>
</dbReference>
<feature type="domain" description="Histidine kinase" evidence="15">
    <location>
        <begin position="137"/>
        <end position="349"/>
    </location>
</feature>
<dbReference type="InterPro" id="IPR036097">
    <property type="entry name" value="HisK_dim/P_sf"/>
</dbReference>
<keyword evidence="3" id="KW-0597">Phosphoprotein</keyword>
<dbReference type="Proteomes" id="UP000068447">
    <property type="component" value="Chromosome"/>
</dbReference>
<evidence type="ECO:0000256" key="14">
    <source>
        <dbReference type="ARBA" id="ARBA00043094"/>
    </source>
</evidence>
<organism evidence="16 17">
    <name type="scientific">Lacimicrobium alkaliphilum</name>
    <dbReference type="NCBI Taxonomy" id="1526571"/>
    <lineage>
        <taxon>Bacteria</taxon>
        <taxon>Pseudomonadati</taxon>
        <taxon>Pseudomonadota</taxon>
        <taxon>Gammaproteobacteria</taxon>
        <taxon>Alteromonadales</taxon>
        <taxon>Alteromonadaceae</taxon>
        <taxon>Lacimicrobium</taxon>
    </lineage>
</organism>
<keyword evidence="9" id="KW-0902">Two-component regulatory system</keyword>
<evidence type="ECO:0000256" key="6">
    <source>
        <dbReference type="ARBA" id="ARBA00022777"/>
    </source>
</evidence>